<evidence type="ECO:0000313" key="4">
    <source>
        <dbReference type="Proteomes" id="UP001576776"/>
    </source>
</evidence>
<gene>
    <name evidence="3" type="ORF">ACE1B6_04920</name>
</gene>
<evidence type="ECO:0000256" key="1">
    <source>
        <dbReference type="SAM" id="SignalP"/>
    </source>
</evidence>
<dbReference type="Pfam" id="PF08239">
    <property type="entry name" value="SH3_3"/>
    <property type="match status" value="1"/>
</dbReference>
<evidence type="ECO:0000259" key="2">
    <source>
        <dbReference type="Pfam" id="PF08239"/>
    </source>
</evidence>
<dbReference type="Proteomes" id="UP001576776">
    <property type="component" value="Unassembled WGS sequence"/>
</dbReference>
<evidence type="ECO:0000313" key="3">
    <source>
        <dbReference type="EMBL" id="MFB2934600.1"/>
    </source>
</evidence>
<name>A0ABV4Y717_9CYAN</name>
<feature type="domain" description="SH3b" evidence="2">
    <location>
        <begin position="72"/>
        <end position="123"/>
    </location>
</feature>
<proteinExistence type="predicted"/>
<comment type="caution">
    <text evidence="3">The sequence shown here is derived from an EMBL/GenBank/DDBJ whole genome shotgun (WGS) entry which is preliminary data.</text>
</comment>
<keyword evidence="1" id="KW-0732">Signal</keyword>
<organism evidence="3 4">
    <name type="scientific">Floridaenema fluviatile BLCC-F154</name>
    <dbReference type="NCBI Taxonomy" id="3153640"/>
    <lineage>
        <taxon>Bacteria</taxon>
        <taxon>Bacillati</taxon>
        <taxon>Cyanobacteriota</taxon>
        <taxon>Cyanophyceae</taxon>
        <taxon>Oscillatoriophycideae</taxon>
        <taxon>Aerosakkonematales</taxon>
        <taxon>Aerosakkonemataceae</taxon>
        <taxon>Floridanema</taxon>
        <taxon>Floridanema fluviatile</taxon>
    </lineage>
</organism>
<dbReference type="EMBL" id="JBHFNS010000019">
    <property type="protein sequence ID" value="MFB2934600.1"/>
    <property type="molecule type" value="Genomic_DNA"/>
</dbReference>
<feature type="signal peptide" evidence="1">
    <location>
        <begin position="1"/>
        <end position="26"/>
    </location>
</feature>
<dbReference type="InterPro" id="IPR003646">
    <property type="entry name" value="SH3-like_bac-type"/>
</dbReference>
<feature type="chain" id="PRO_5046358161" evidence="1">
    <location>
        <begin position="27"/>
        <end position="197"/>
    </location>
</feature>
<accession>A0ABV4Y717</accession>
<keyword evidence="4" id="KW-1185">Reference proteome</keyword>
<reference evidence="3 4" key="1">
    <citation type="submission" date="2024-09" db="EMBL/GenBank/DDBJ databases">
        <title>Floridaenema gen nov. (Aerosakkonemataceae, Aerosakkonematales ord. nov., Cyanobacteria) from benthic tropical and subtropical fresh waters, with the description of four new species.</title>
        <authorList>
            <person name="Moretto J.A."/>
            <person name="Berthold D.E."/>
            <person name="Lefler F.W."/>
            <person name="Huang I.-S."/>
            <person name="Laughinghouse H. IV."/>
        </authorList>
    </citation>
    <scope>NUCLEOTIDE SEQUENCE [LARGE SCALE GENOMIC DNA]</scope>
    <source>
        <strain evidence="3 4">BLCC-F154</strain>
    </source>
</reference>
<protein>
    <submittedName>
        <fullName evidence="3">SH3 domain-containing protein</fullName>
    </submittedName>
</protein>
<sequence>MKMKAKNLPKYSAIVSSLLLSATAFTAPSLAVSLNQNQEVKPASSESITTQNQSEYLVAQVSESCRQVSARSGLYVRQQPTVNSQAIGIINNGRNVTIANEGDNGWVPITAPLDGYVFANFLSPCDVATVPPPTSCRRVVAERGTSVWQAPSADTPSLGLVANGRRVTIESLGENGWVPISVPFKGYVQADNLGYCR</sequence>
<dbReference type="Gene3D" id="2.30.30.40">
    <property type="entry name" value="SH3 Domains"/>
    <property type="match status" value="1"/>
</dbReference>